<feature type="transmembrane region" description="Helical" evidence="1">
    <location>
        <begin position="425"/>
        <end position="445"/>
    </location>
</feature>
<dbReference type="OrthoDB" id="9177212at2"/>
<proteinExistence type="predicted"/>
<gene>
    <name evidence="2" type="ordered locus">Galf_1812</name>
</gene>
<protein>
    <submittedName>
        <fullName evidence="2">Acriflavin resistance protein</fullName>
    </submittedName>
</protein>
<name>D9SH25_GALCS</name>
<keyword evidence="1" id="KW-1133">Transmembrane helix</keyword>
<dbReference type="SUPFAM" id="SSF82714">
    <property type="entry name" value="Multidrug efflux transporter AcrB TolC docking domain, DN and DC subdomains"/>
    <property type="match status" value="2"/>
</dbReference>
<feature type="transmembrane region" description="Helical" evidence="1">
    <location>
        <begin position="901"/>
        <end position="923"/>
    </location>
</feature>
<dbReference type="GO" id="GO:0005886">
    <property type="term" value="C:plasma membrane"/>
    <property type="evidence" value="ECO:0007669"/>
    <property type="project" value="TreeGrafter"/>
</dbReference>
<keyword evidence="1" id="KW-0472">Membrane</keyword>
<dbReference type="PANTHER" id="PTHR32063">
    <property type="match status" value="1"/>
</dbReference>
<dbReference type="SUPFAM" id="SSF82693">
    <property type="entry name" value="Multidrug efflux transporter AcrB pore domain, PN1, PN2, PC1 and PC2 subdomains"/>
    <property type="match status" value="3"/>
</dbReference>
<dbReference type="HOGENOM" id="CLU_002755_1_2_4"/>
<dbReference type="PRINTS" id="PR00702">
    <property type="entry name" value="ACRIFLAVINRP"/>
</dbReference>
<dbReference type="Gene3D" id="3.30.70.1430">
    <property type="entry name" value="Multidrug efflux transporter AcrB pore domain"/>
    <property type="match status" value="2"/>
</dbReference>
<dbReference type="Gene3D" id="3.30.70.1440">
    <property type="entry name" value="Multidrug efflux transporter AcrB pore domain"/>
    <property type="match status" value="1"/>
</dbReference>
<dbReference type="Pfam" id="PF00873">
    <property type="entry name" value="ACR_tran"/>
    <property type="match status" value="1"/>
</dbReference>
<dbReference type="STRING" id="395494.Galf_1812"/>
<organism evidence="2 3">
    <name type="scientific">Gallionella capsiferriformans (strain ES-2)</name>
    <name type="common">Gallionella ferruginea capsiferriformans (strain ES-2)</name>
    <dbReference type="NCBI Taxonomy" id="395494"/>
    <lineage>
        <taxon>Bacteria</taxon>
        <taxon>Pseudomonadati</taxon>
        <taxon>Pseudomonadota</taxon>
        <taxon>Betaproteobacteria</taxon>
        <taxon>Nitrosomonadales</taxon>
        <taxon>Gallionellaceae</taxon>
        <taxon>Gallionella</taxon>
    </lineage>
</organism>
<keyword evidence="3" id="KW-1185">Reference proteome</keyword>
<dbReference type="InterPro" id="IPR001036">
    <property type="entry name" value="Acrflvin-R"/>
</dbReference>
<dbReference type="AlphaFoldDB" id="D9SH25"/>
<feature type="transmembrane region" description="Helical" evidence="1">
    <location>
        <begin position="335"/>
        <end position="351"/>
    </location>
</feature>
<dbReference type="Gene3D" id="1.20.1640.10">
    <property type="entry name" value="Multidrug efflux transporter AcrB transmembrane domain"/>
    <property type="match status" value="2"/>
</dbReference>
<feature type="transmembrane region" description="Helical" evidence="1">
    <location>
        <begin position="944"/>
        <end position="963"/>
    </location>
</feature>
<dbReference type="KEGG" id="gca:Galf_1812"/>
<dbReference type="Proteomes" id="UP000001235">
    <property type="component" value="Chromosome"/>
</dbReference>
<sequence length="1026" mass="110404">MNVSAWSIKNPIPAILAFVLLTLAGFMGFSAMKVQLFPDIDLPMITVTTTLPGASPDQMEAEVARKIENALVGAQGLKHLYTQVKEGVAIVSAEFRLERDSHAALEDVRSAVTRVRSDLPREINEPVISKVEISGKPILTYAVTVPNMSEEELSWFVDNNMTRLMLGVKGVGAVSRVGGVTRLVRVELDPAKLLALNLSAADVSARLKLIEQEAPGGRMDIGGMEQAVRTVATVQTAEQLEQMTLSLKDGRSIRLGEVATVRDTIAERRQAAMLNGKSVVGFEIMRSLGSSDVEVFDGVTAALNKLQASRPDVHTEKVFDTVERISDAYRGSMEMIFEGALLAVIVVIFFLRNTRATVVAATALPLAVIPTFAVMYLFGFSINVITLLSLSLVVGVLVDDAIVEIENIMRHLEMGKTPYEAAMEAADEIGMAVIATTFTLVAVFLPTAFMSGIPGRFFVQFGWTSAIAVLFSLLVARMLTPMMSAYLLRPRLPHAEPAWMGMYLTWASWCLAHRKTTLLVTAIFFAGSLGLAGTLEKAFQPKDNQSQTQVSLTLAPGSNFDSSLAMTEQARQILIKNANVTLVYAAIGGGSAAGNPFEPGGVSEVRRATLSVQLKPMDQRPAKQKIEAELRDALSVLPGVRVKVGMGSSADKYQLVLSSENGELLNEYSIKVGQELRTIPGVGNVVSNAGLLRPEIVVRPDYAKAADLGVTSSAIAETLRVATNGDYDQALAKLNLPDRQLAIVVKLQDEARQNIALLSRLVVPGAKGPVMLGNIASIEMNAGPAQIDRYDRQRNVTFEIELAGQPLGKVQSAALALPSILTLPAGIELAPIGDAEAMKELFASFGLAMATGVLCIYIVLVLLFKDFMQPTTILAALVLSIPGAFLALFLSRTALSMPSMIGLIMLMGIATKNSILLVEYAIISRRERGMNRGDALLDACRKRARPIVMTTMAMGAGMLPVALNLGMGDGSFREPMAIVVIGGLITSTFLSLLVVPVVFTYVDDVVQWLSRRFKPAQREAEKGSAV</sequence>
<feature type="transmembrane region" description="Helical" evidence="1">
    <location>
        <begin position="871"/>
        <end position="889"/>
    </location>
</feature>
<feature type="transmembrane region" description="Helical" evidence="1">
    <location>
        <begin position="975"/>
        <end position="1002"/>
    </location>
</feature>
<feature type="transmembrane region" description="Helical" evidence="1">
    <location>
        <begin position="841"/>
        <end position="864"/>
    </location>
</feature>
<feature type="transmembrane region" description="Helical" evidence="1">
    <location>
        <begin position="358"/>
        <end position="378"/>
    </location>
</feature>
<dbReference type="RefSeq" id="WP_013293756.1">
    <property type="nucleotide sequence ID" value="NC_014394.1"/>
</dbReference>
<dbReference type="Gene3D" id="3.30.70.1320">
    <property type="entry name" value="Multidrug efflux transporter AcrB pore domain like"/>
    <property type="match status" value="1"/>
</dbReference>
<accession>D9SH25</accession>
<evidence type="ECO:0000256" key="1">
    <source>
        <dbReference type="SAM" id="Phobius"/>
    </source>
</evidence>
<evidence type="ECO:0000313" key="2">
    <source>
        <dbReference type="EMBL" id="ADL55822.1"/>
    </source>
</evidence>
<reference evidence="2 3" key="1">
    <citation type="submission" date="2010-08" db="EMBL/GenBank/DDBJ databases">
        <title>Complete sequence of Gallionella capsiferriformans ES-2.</title>
        <authorList>
            <consortium name="US DOE Joint Genome Institute"/>
            <person name="Lucas S."/>
            <person name="Copeland A."/>
            <person name="Lapidus A."/>
            <person name="Cheng J.-F."/>
            <person name="Bruce D."/>
            <person name="Goodwin L."/>
            <person name="Pitluck S."/>
            <person name="Chertkov O."/>
            <person name="Davenport K.W."/>
            <person name="Detter J.C."/>
            <person name="Han C."/>
            <person name="Tapia R."/>
            <person name="Land M."/>
            <person name="Hauser L."/>
            <person name="Chang Y.-J."/>
            <person name="Jeffries C."/>
            <person name="Kyrpides N."/>
            <person name="Ivanova N."/>
            <person name="Mikhailova N."/>
            <person name="Shelobolina E.S."/>
            <person name="Picardal F."/>
            <person name="Roden E."/>
            <person name="Emerson D."/>
            <person name="Woyke T."/>
        </authorList>
    </citation>
    <scope>NUCLEOTIDE SEQUENCE [LARGE SCALE GENOMIC DNA]</scope>
    <source>
        <strain evidence="2 3">ES-2</strain>
    </source>
</reference>
<dbReference type="PANTHER" id="PTHR32063:SF77">
    <property type="entry name" value="ACR FAMILY TRANSPORT PROTEIN"/>
    <property type="match status" value="1"/>
</dbReference>
<feature type="transmembrane region" description="Helical" evidence="1">
    <location>
        <begin position="457"/>
        <end position="479"/>
    </location>
</feature>
<dbReference type="Gene3D" id="3.30.2090.10">
    <property type="entry name" value="Multidrug efflux transporter AcrB TolC docking domain, DN and DC subdomains"/>
    <property type="match status" value="2"/>
</dbReference>
<evidence type="ECO:0000313" key="3">
    <source>
        <dbReference type="Proteomes" id="UP000001235"/>
    </source>
</evidence>
<dbReference type="InterPro" id="IPR027463">
    <property type="entry name" value="AcrB_DN_DC_subdom"/>
</dbReference>
<dbReference type="EMBL" id="CP002159">
    <property type="protein sequence ID" value="ADL55822.1"/>
    <property type="molecule type" value="Genomic_DNA"/>
</dbReference>
<dbReference type="SUPFAM" id="SSF82866">
    <property type="entry name" value="Multidrug efflux transporter AcrB transmembrane domain"/>
    <property type="match status" value="2"/>
</dbReference>
<dbReference type="eggNOG" id="COG0841">
    <property type="taxonomic scope" value="Bacteria"/>
</dbReference>
<keyword evidence="1" id="KW-0812">Transmembrane</keyword>
<dbReference type="GO" id="GO:0042910">
    <property type="term" value="F:xenobiotic transmembrane transporter activity"/>
    <property type="evidence" value="ECO:0007669"/>
    <property type="project" value="TreeGrafter"/>
</dbReference>